<dbReference type="Gramene" id="rna37863">
    <property type="protein sequence ID" value="RHN53100.1"/>
    <property type="gene ID" value="gene37863"/>
</dbReference>
<proteinExistence type="predicted"/>
<gene>
    <name evidence="1" type="ORF">MtrunA17_Chr6g0487791</name>
</gene>
<accession>A0A396HID9</accession>
<evidence type="ECO:0000313" key="2">
    <source>
        <dbReference type="Proteomes" id="UP000265566"/>
    </source>
</evidence>
<protein>
    <submittedName>
        <fullName evidence="1">Uncharacterized protein</fullName>
    </submittedName>
</protein>
<organism evidence="1 2">
    <name type="scientific">Medicago truncatula</name>
    <name type="common">Barrel medic</name>
    <name type="synonym">Medicago tribuloides</name>
    <dbReference type="NCBI Taxonomy" id="3880"/>
    <lineage>
        <taxon>Eukaryota</taxon>
        <taxon>Viridiplantae</taxon>
        <taxon>Streptophyta</taxon>
        <taxon>Embryophyta</taxon>
        <taxon>Tracheophyta</taxon>
        <taxon>Spermatophyta</taxon>
        <taxon>Magnoliopsida</taxon>
        <taxon>eudicotyledons</taxon>
        <taxon>Gunneridae</taxon>
        <taxon>Pentapetalae</taxon>
        <taxon>rosids</taxon>
        <taxon>fabids</taxon>
        <taxon>Fabales</taxon>
        <taxon>Fabaceae</taxon>
        <taxon>Papilionoideae</taxon>
        <taxon>50 kb inversion clade</taxon>
        <taxon>NPAAA clade</taxon>
        <taxon>Hologalegina</taxon>
        <taxon>IRL clade</taxon>
        <taxon>Trifolieae</taxon>
        <taxon>Medicago</taxon>
    </lineage>
</organism>
<name>A0A396HID9_MEDTR</name>
<dbReference type="Proteomes" id="UP000265566">
    <property type="component" value="Chromosome 6"/>
</dbReference>
<sequence length="72" mass="8625">MMYHIPCVSCTDTCPILLDTYQESIRRLNVTFFKNNSPILFRYIWDTSNWRWKTNLCELPDVSIIFGIYVID</sequence>
<dbReference type="AlphaFoldDB" id="A0A396HID9"/>
<reference evidence="2" key="1">
    <citation type="journal article" date="2018" name="Nat. Plants">
        <title>Whole-genome landscape of Medicago truncatula symbiotic genes.</title>
        <authorList>
            <person name="Pecrix Y."/>
            <person name="Staton S.E."/>
            <person name="Sallet E."/>
            <person name="Lelandais-Briere C."/>
            <person name="Moreau S."/>
            <person name="Carrere S."/>
            <person name="Blein T."/>
            <person name="Jardinaud M.F."/>
            <person name="Latrasse D."/>
            <person name="Zouine M."/>
            <person name="Zahm M."/>
            <person name="Kreplak J."/>
            <person name="Mayjonade B."/>
            <person name="Satge C."/>
            <person name="Perez M."/>
            <person name="Cauet S."/>
            <person name="Marande W."/>
            <person name="Chantry-Darmon C."/>
            <person name="Lopez-Roques C."/>
            <person name="Bouchez O."/>
            <person name="Berard A."/>
            <person name="Debelle F."/>
            <person name="Munos S."/>
            <person name="Bendahmane A."/>
            <person name="Berges H."/>
            <person name="Niebel A."/>
            <person name="Buitink J."/>
            <person name="Frugier F."/>
            <person name="Benhamed M."/>
            <person name="Crespi M."/>
            <person name="Gouzy J."/>
            <person name="Gamas P."/>
        </authorList>
    </citation>
    <scope>NUCLEOTIDE SEQUENCE [LARGE SCALE GENOMIC DNA]</scope>
    <source>
        <strain evidence="2">cv. Jemalong A17</strain>
    </source>
</reference>
<comment type="caution">
    <text evidence="1">The sequence shown here is derived from an EMBL/GenBank/DDBJ whole genome shotgun (WGS) entry which is preliminary data.</text>
</comment>
<evidence type="ECO:0000313" key="1">
    <source>
        <dbReference type="EMBL" id="RHN53100.1"/>
    </source>
</evidence>
<dbReference type="EMBL" id="PSQE01000006">
    <property type="protein sequence ID" value="RHN53100.1"/>
    <property type="molecule type" value="Genomic_DNA"/>
</dbReference>